<dbReference type="Pfam" id="PF12627">
    <property type="entry name" value="PolyA_pol_RNAbd"/>
    <property type="match status" value="1"/>
</dbReference>
<dbReference type="Proteomes" id="UP000307440">
    <property type="component" value="Unassembled WGS sequence"/>
</dbReference>
<sequence>MGEPFAEEFSQFARSKGVEPGRIGKIDKNPSQSKHLETATFKLFGLDLDFVNLRSEEYAGDSRIPTVSFGTPLEDAMRRDITINALFYNVHTKTVEDFTSKGLDDLKDGVIRTPLPPKETFADDPLRVLRCIRFASRFGFTLVQELKDAARDLEIQTALANKISKERVGVELDKMLKGQNPLSAIELFEELSLSNPVCSALPPTISEKMSGDPKDSIVALRNASVLNELTKNTLDTQIPSLHPFLSRRSQTDPTCRPRLFLASFLSPYLSLTYTDKKNKTFPAVEAIIREALKLGTQNHYLDGVPILCGAVAKTRHFLDTYPTYPRSTRRSSIGVFLRNKSIHNLNAGIHWSDSMLFTLVLELGEQYDAISDALNVERATAIISKYNDFATLAEELDLWDVGELRPLVDGKDVLSTLEAKRSGPWLAETLSKVVEWQLDNRDATKERCLNWLRLERQEGRIRVEDSEQPTAKRPRTK</sequence>
<reference evidence="8 9" key="1">
    <citation type="journal article" date="2019" name="Nat. Ecol. Evol.">
        <title>Megaphylogeny resolves global patterns of mushroom evolution.</title>
        <authorList>
            <person name="Varga T."/>
            <person name="Krizsan K."/>
            <person name="Foldi C."/>
            <person name="Dima B."/>
            <person name="Sanchez-Garcia M."/>
            <person name="Sanchez-Ramirez S."/>
            <person name="Szollosi G.J."/>
            <person name="Szarkandi J.G."/>
            <person name="Papp V."/>
            <person name="Albert L."/>
            <person name="Andreopoulos W."/>
            <person name="Angelini C."/>
            <person name="Antonin V."/>
            <person name="Barry K.W."/>
            <person name="Bougher N.L."/>
            <person name="Buchanan P."/>
            <person name="Buyck B."/>
            <person name="Bense V."/>
            <person name="Catcheside P."/>
            <person name="Chovatia M."/>
            <person name="Cooper J."/>
            <person name="Damon W."/>
            <person name="Desjardin D."/>
            <person name="Finy P."/>
            <person name="Geml J."/>
            <person name="Haridas S."/>
            <person name="Hughes K."/>
            <person name="Justo A."/>
            <person name="Karasinski D."/>
            <person name="Kautmanova I."/>
            <person name="Kiss B."/>
            <person name="Kocsube S."/>
            <person name="Kotiranta H."/>
            <person name="LaButti K.M."/>
            <person name="Lechner B.E."/>
            <person name="Liimatainen K."/>
            <person name="Lipzen A."/>
            <person name="Lukacs Z."/>
            <person name="Mihaltcheva S."/>
            <person name="Morgado L.N."/>
            <person name="Niskanen T."/>
            <person name="Noordeloos M.E."/>
            <person name="Ohm R.A."/>
            <person name="Ortiz-Santana B."/>
            <person name="Ovrebo C."/>
            <person name="Racz N."/>
            <person name="Riley R."/>
            <person name="Savchenko A."/>
            <person name="Shiryaev A."/>
            <person name="Soop K."/>
            <person name="Spirin V."/>
            <person name="Szebenyi C."/>
            <person name="Tomsovsky M."/>
            <person name="Tulloss R.E."/>
            <person name="Uehling J."/>
            <person name="Grigoriev I.V."/>
            <person name="Vagvolgyi C."/>
            <person name="Papp T."/>
            <person name="Martin F.M."/>
            <person name="Miettinen O."/>
            <person name="Hibbett D.S."/>
            <person name="Nagy L.G."/>
        </authorList>
    </citation>
    <scope>NUCLEOTIDE SEQUENCE [LARGE SCALE GENOMIC DNA]</scope>
    <source>
        <strain evidence="8 9">CBS 121175</strain>
    </source>
</reference>
<gene>
    <name evidence="8" type="ORF">FA15DRAFT_662741</name>
</gene>
<protein>
    <submittedName>
        <fullName evidence="8">Transfer RNA nucleotidyltransferase</fullName>
    </submittedName>
</protein>
<evidence type="ECO:0000313" key="8">
    <source>
        <dbReference type="EMBL" id="TFK30711.1"/>
    </source>
</evidence>
<name>A0A5C3LPQ9_COPMA</name>
<dbReference type="InterPro" id="IPR032828">
    <property type="entry name" value="PolyA_RNA-bd"/>
</dbReference>
<dbReference type="GO" id="GO:0052929">
    <property type="term" value="F:ATP:3'-cytidine-cytidine-tRNA adenylyltransferase activity"/>
    <property type="evidence" value="ECO:0007669"/>
    <property type="project" value="TreeGrafter"/>
</dbReference>
<keyword evidence="3" id="KW-0547">Nucleotide-binding</keyword>
<evidence type="ECO:0000259" key="7">
    <source>
        <dbReference type="Pfam" id="PF12627"/>
    </source>
</evidence>
<evidence type="ECO:0000256" key="3">
    <source>
        <dbReference type="ARBA" id="ARBA00022741"/>
    </source>
</evidence>
<dbReference type="OrthoDB" id="445712at2759"/>
<dbReference type="GO" id="GO:0003723">
    <property type="term" value="F:RNA binding"/>
    <property type="evidence" value="ECO:0007669"/>
    <property type="project" value="UniProtKB-KW"/>
</dbReference>
<evidence type="ECO:0000313" key="9">
    <source>
        <dbReference type="Proteomes" id="UP000307440"/>
    </source>
</evidence>
<organism evidence="8 9">
    <name type="scientific">Coprinopsis marcescibilis</name>
    <name type="common">Agaric fungus</name>
    <name type="synonym">Psathyrella marcescibilis</name>
    <dbReference type="NCBI Taxonomy" id="230819"/>
    <lineage>
        <taxon>Eukaryota</taxon>
        <taxon>Fungi</taxon>
        <taxon>Dikarya</taxon>
        <taxon>Basidiomycota</taxon>
        <taxon>Agaricomycotina</taxon>
        <taxon>Agaricomycetes</taxon>
        <taxon>Agaricomycetidae</taxon>
        <taxon>Agaricales</taxon>
        <taxon>Agaricineae</taxon>
        <taxon>Psathyrellaceae</taxon>
        <taxon>Coprinopsis</taxon>
    </lineage>
</organism>
<dbReference type="Pfam" id="PF01743">
    <property type="entry name" value="PolyA_pol"/>
    <property type="match status" value="1"/>
</dbReference>
<dbReference type="GO" id="GO:0001680">
    <property type="term" value="P:tRNA 3'-terminal CCA addition"/>
    <property type="evidence" value="ECO:0007669"/>
    <property type="project" value="UniProtKB-ARBA"/>
</dbReference>
<dbReference type="GO" id="GO:0052927">
    <property type="term" value="F:CC tRNA cytidylyltransferase activity"/>
    <property type="evidence" value="ECO:0007669"/>
    <property type="project" value="TreeGrafter"/>
</dbReference>
<evidence type="ECO:0000256" key="2">
    <source>
        <dbReference type="ARBA" id="ARBA00022679"/>
    </source>
</evidence>
<keyword evidence="2 5" id="KW-0808">Transferase</keyword>
<evidence type="ECO:0000256" key="1">
    <source>
        <dbReference type="ARBA" id="ARBA00007265"/>
    </source>
</evidence>
<dbReference type="EMBL" id="ML210146">
    <property type="protein sequence ID" value="TFK30711.1"/>
    <property type="molecule type" value="Genomic_DNA"/>
</dbReference>
<evidence type="ECO:0000259" key="6">
    <source>
        <dbReference type="Pfam" id="PF01743"/>
    </source>
</evidence>
<comment type="similarity">
    <text evidence="1 5">Belongs to the tRNA nucleotidyltransferase/poly(A) polymerase family.</text>
</comment>
<dbReference type="PANTHER" id="PTHR13734">
    <property type="entry name" value="TRNA-NUCLEOTIDYLTRANSFERASE"/>
    <property type="match status" value="1"/>
</dbReference>
<keyword evidence="4 5" id="KW-0694">RNA-binding</keyword>
<dbReference type="InterPro" id="IPR002646">
    <property type="entry name" value="PolA_pol_head_dom"/>
</dbReference>
<dbReference type="AlphaFoldDB" id="A0A5C3LPQ9"/>
<proteinExistence type="inferred from homology"/>
<dbReference type="GO" id="GO:0000166">
    <property type="term" value="F:nucleotide binding"/>
    <property type="evidence" value="ECO:0007669"/>
    <property type="project" value="UniProtKB-KW"/>
</dbReference>
<dbReference type="Gene3D" id="3.30.460.10">
    <property type="entry name" value="Beta Polymerase, domain 2"/>
    <property type="match status" value="1"/>
</dbReference>
<dbReference type="Gene3D" id="1.10.3090.10">
    <property type="entry name" value="cca-adding enzyme, domain 2"/>
    <property type="match status" value="1"/>
</dbReference>
<keyword evidence="9" id="KW-1185">Reference proteome</keyword>
<dbReference type="InterPro" id="IPR043519">
    <property type="entry name" value="NT_sf"/>
</dbReference>
<evidence type="ECO:0000256" key="5">
    <source>
        <dbReference type="RuleBase" id="RU003953"/>
    </source>
</evidence>
<evidence type="ECO:0000256" key="4">
    <source>
        <dbReference type="ARBA" id="ARBA00022884"/>
    </source>
</evidence>
<dbReference type="SUPFAM" id="SSF81891">
    <property type="entry name" value="Poly A polymerase C-terminal region-like"/>
    <property type="match status" value="1"/>
</dbReference>
<dbReference type="SUPFAM" id="SSF81301">
    <property type="entry name" value="Nucleotidyltransferase"/>
    <property type="match status" value="1"/>
</dbReference>
<accession>A0A5C3LPQ9</accession>
<feature type="domain" description="tRNA nucleotidyltransferase/poly(A) polymerase RNA and SrmB- binding" evidence="7">
    <location>
        <begin position="159"/>
        <end position="197"/>
    </location>
</feature>
<dbReference type="STRING" id="230819.A0A5C3LPQ9"/>
<feature type="domain" description="Poly A polymerase head" evidence="6">
    <location>
        <begin position="6"/>
        <end position="112"/>
    </location>
</feature>
<dbReference type="PANTHER" id="PTHR13734:SF5">
    <property type="entry name" value="CCA TRNA NUCLEOTIDYLTRANSFERASE, MITOCHONDRIAL"/>
    <property type="match status" value="1"/>
</dbReference>